<sequence>MKINQELHVKVDKPRADAKQLSSGNVRFQEMVQKQDQKMQYNVLNKLLVDIEGAGERLSRSRTFKDLAKFKTLVKRFVRQAVDFGMELNQSNSWNQFGQSRPLKIVETIDEKLVEITEEVVNKEKNSIDILNKIGEIKGLLINLYT</sequence>
<dbReference type="Pfam" id="PF03885">
    <property type="entry name" value="DUF327"/>
    <property type="match status" value="1"/>
</dbReference>
<protein>
    <submittedName>
        <fullName evidence="1">DUF327 family protein</fullName>
    </submittedName>
</protein>
<dbReference type="InterPro" id="IPR005585">
    <property type="entry name" value="DUF327"/>
</dbReference>
<gene>
    <name evidence="1" type="ORF">D0469_16665</name>
</gene>
<dbReference type="OrthoDB" id="1680946at2"/>
<accession>A0A372LKA5</accession>
<name>A0A372LKA5_9BACI</name>
<dbReference type="EMBL" id="QVTE01000048">
    <property type="protein sequence ID" value="RFU66948.1"/>
    <property type="molecule type" value="Genomic_DNA"/>
</dbReference>
<dbReference type="Gene3D" id="1.20.120.490">
    <property type="entry name" value="Hypothetical protein TM1646-like domain"/>
    <property type="match status" value="1"/>
</dbReference>
<organism evidence="1 2">
    <name type="scientific">Peribacillus saganii</name>
    <dbReference type="NCBI Taxonomy" id="2303992"/>
    <lineage>
        <taxon>Bacteria</taxon>
        <taxon>Bacillati</taxon>
        <taxon>Bacillota</taxon>
        <taxon>Bacilli</taxon>
        <taxon>Bacillales</taxon>
        <taxon>Bacillaceae</taxon>
        <taxon>Peribacillus</taxon>
    </lineage>
</organism>
<dbReference type="RefSeq" id="WP_117327860.1">
    <property type="nucleotide sequence ID" value="NZ_QVTE01000048.1"/>
</dbReference>
<dbReference type="SUPFAM" id="SSF158397">
    <property type="entry name" value="TM1646-like"/>
    <property type="match status" value="1"/>
</dbReference>
<dbReference type="AlphaFoldDB" id="A0A372LKA5"/>
<proteinExistence type="predicted"/>
<evidence type="ECO:0000313" key="2">
    <source>
        <dbReference type="Proteomes" id="UP000264541"/>
    </source>
</evidence>
<comment type="caution">
    <text evidence="1">The sequence shown here is derived from an EMBL/GenBank/DDBJ whole genome shotgun (WGS) entry which is preliminary data.</text>
</comment>
<reference evidence="1 2" key="1">
    <citation type="submission" date="2018-08" db="EMBL/GenBank/DDBJ databases">
        <title>Bacillus chawlae sp. nov., Bacillus glennii sp. nov., and Bacillus saganii sp. nov. Isolated from the Vehicle Assembly Building at Kennedy Space Center where the Viking Spacecraft were Assembled.</title>
        <authorList>
            <person name="Seuylemezian A."/>
            <person name="Vaishampayan P."/>
        </authorList>
    </citation>
    <scope>NUCLEOTIDE SEQUENCE [LARGE SCALE GENOMIC DNA]</scope>
    <source>
        <strain evidence="1 2">V47-23a</strain>
    </source>
</reference>
<evidence type="ECO:0000313" key="1">
    <source>
        <dbReference type="EMBL" id="RFU66948.1"/>
    </source>
</evidence>
<dbReference type="InterPro" id="IPR024042">
    <property type="entry name" value="TM1646-like_dom_sf"/>
</dbReference>
<keyword evidence="2" id="KW-1185">Reference proteome</keyword>
<dbReference type="Proteomes" id="UP000264541">
    <property type="component" value="Unassembled WGS sequence"/>
</dbReference>